<sequence length="151" mass="16161">MYVVRATIYQVGILTNRTNDTADSTGQQEAITWYHHNGSNINLHSIPTPILTNVTAENVVGTSPVTNNTFPWTLNNMLPPKSVRGIVPVPANITKGAVVIPSAAGVQSIALPPLLTLNNNLSHIPVPIPNVSVVSYAKINTLVRQPVNPTN</sequence>
<dbReference type="EMBL" id="FZQP02002957">
    <property type="protein sequence ID" value="VVC96954.1"/>
    <property type="molecule type" value="Genomic_DNA"/>
</dbReference>
<proteinExistence type="predicted"/>
<evidence type="ECO:0000313" key="1">
    <source>
        <dbReference type="EMBL" id="VVC96954.1"/>
    </source>
</evidence>
<organism evidence="1 2">
    <name type="scientific">Leptidea sinapis</name>
    <dbReference type="NCBI Taxonomy" id="189913"/>
    <lineage>
        <taxon>Eukaryota</taxon>
        <taxon>Metazoa</taxon>
        <taxon>Ecdysozoa</taxon>
        <taxon>Arthropoda</taxon>
        <taxon>Hexapoda</taxon>
        <taxon>Insecta</taxon>
        <taxon>Pterygota</taxon>
        <taxon>Neoptera</taxon>
        <taxon>Endopterygota</taxon>
        <taxon>Lepidoptera</taxon>
        <taxon>Glossata</taxon>
        <taxon>Ditrysia</taxon>
        <taxon>Papilionoidea</taxon>
        <taxon>Pieridae</taxon>
        <taxon>Dismorphiinae</taxon>
        <taxon>Leptidea</taxon>
    </lineage>
</organism>
<protein>
    <submittedName>
        <fullName evidence="1">Uncharacterized protein</fullName>
    </submittedName>
</protein>
<dbReference type="AlphaFoldDB" id="A0A5E4QF86"/>
<reference evidence="1 2" key="1">
    <citation type="submission" date="2017-07" db="EMBL/GenBank/DDBJ databases">
        <authorList>
            <person name="Talla V."/>
            <person name="Backstrom N."/>
        </authorList>
    </citation>
    <scope>NUCLEOTIDE SEQUENCE [LARGE SCALE GENOMIC DNA]</scope>
</reference>
<name>A0A5E4QF86_9NEOP</name>
<dbReference type="Proteomes" id="UP000324832">
    <property type="component" value="Unassembled WGS sequence"/>
</dbReference>
<gene>
    <name evidence="1" type="ORF">LSINAPIS_LOCUS8344</name>
</gene>
<accession>A0A5E4QF86</accession>
<evidence type="ECO:0000313" key="2">
    <source>
        <dbReference type="Proteomes" id="UP000324832"/>
    </source>
</evidence>
<keyword evidence="2" id="KW-1185">Reference proteome</keyword>